<dbReference type="Gene3D" id="2.30.40.10">
    <property type="entry name" value="Urease, subunit C, domain 1"/>
    <property type="match status" value="1"/>
</dbReference>
<organism evidence="4 5">
    <name type="scientific">Streptomyces gamaensis</name>
    <dbReference type="NCBI Taxonomy" id="1763542"/>
    <lineage>
        <taxon>Bacteria</taxon>
        <taxon>Bacillati</taxon>
        <taxon>Actinomycetota</taxon>
        <taxon>Actinomycetes</taxon>
        <taxon>Kitasatosporales</taxon>
        <taxon>Streptomycetaceae</taxon>
        <taxon>Streptomyces</taxon>
    </lineage>
</organism>
<evidence type="ECO:0000256" key="2">
    <source>
        <dbReference type="SAM" id="MobiDB-lite"/>
    </source>
</evidence>
<evidence type="ECO:0000313" key="5">
    <source>
        <dbReference type="Proteomes" id="UP001596083"/>
    </source>
</evidence>
<dbReference type="InterPro" id="IPR011059">
    <property type="entry name" value="Metal-dep_hydrolase_composite"/>
</dbReference>
<dbReference type="InterPro" id="IPR006680">
    <property type="entry name" value="Amidohydro-rel"/>
</dbReference>
<dbReference type="PANTHER" id="PTHR43794:SF11">
    <property type="entry name" value="AMIDOHYDROLASE-RELATED DOMAIN-CONTAINING PROTEIN"/>
    <property type="match status" value="1"/>
</dbReference>
<dbReference type="EMBL" id="JBHSPB010000002">
    <property type="protein sequence ID" value="MFC5719400.1"/>
    <property type="molecule type" value="Genomic_DNA"/>
</dbReference>
<keyword evidence="5" id="KW-1185">Reference proteome</keyword>
<dbReference type="InterPro" id="IPR050287">
    <property type="entry name" value="MTA/SAH_deaminase"/>
</dbReference>
<gene>
    <name evidence="4" type="ORF">ACFP1Z_04265</name>
</gene>
<name>A0ABW0YZ87_9ACTN</name>
<evidence type="ECO:0000259" key="3">
    <source>
        <dbReference type="Pfam" id="PF01979"/>
    </source>
</evidence>
<dbReference type="Pfam" id="PF01979">
    <property type="entry name" value="Amidohydro_1"/>
    <property type="match status" value="1"/>
</dbReference>
<keyword evidence="1" id="KW-0378">Hydrolase</keyword>
<dbReference type="RefSeq" id="WP_390314483.1">
    <property type="nucleotide sequence ID" value="NZ_JBHSPB010000002.1"/>
</dbReference>
<proteinExistence type="predicted"/>
<accession>A0ABW0YZ87</accession>
<dbReference type="SUPFAM" id="SSF51556">
    <property type="entry name" value="Metallo-dependent hydrolases"/>
    <property type="match status" value="1"/>
</dbReference>
<dbReference type="InterPro" id="IPR032466">
    <property type="entry name" value="Metal_Hydrolase"/>
</dbReference>
<evidence type="ECO:0000256" key="1">
    <source>
        <dbReference type="ARBA" id="ARBA00022801"/>
    </source>
</evidence>
<sequence length="478" mass="51781">MPSTRPLLLHGGTVITMDGTTGVLPAGDVLVRDGRIEAVGARLDAPAGARVIDTTGKIVLPGLVDSHRHTWETLLRGAGVEWTLTDYFGYLVSRFVPLFRPEDVYAANLLAATESLLDGTTTMADWADASRTPEHTDAAIQALQDAGIRSRFVYANIFASPHIFVPTRRTLGLYERYGSTDGRLSMQVAIDPTCQDGLPEEAAWRFAREHGIPVAAHAGLFGWANETYVKDLHRRGLLDATNTYVHVVSLDREAQQMIADTGGTAVMAGSNFHSGQGYPRITEFTAMGIPVALASDSGVRFRRDMFTMMQLMVSADHVWEHLRYEKPDLSGVVNPVNACRSVDALRCVTVHGARALGHGDSIGSLTPGKRADLLVVRPNDVASLPYRLDPVAHVVWQCGPDCVETVLVDGEVVKQDGRLTTGPGLEKARQLADASREYLIGRIGEEALAEAVREPATPPGAPLRHSFPVFPKPDDPQA</sequence>
<evidence type="ECO:0000313" key="4">
    <source>
        <dbReference type="EMBL" id="MFC5719400.1"/>
    </source>
</evidence>
<dbReference type="PANTHER" id="PTHR43794">
    <property type="entry name" value="AMINOHYDROLASE SSNA-RELATED"/>
    <property type="match status" value="1"/>
</dbReference>
<comment type="caution">
    <text evidence="4">The sequence shown here is derived from an EMBL/GenBank/DDBJ whole genome shotgun (WGS) entry which is preliminary data.</text>
</comment>
<reference evidence="5" key="1">
    <citation type="journal article" date="2019" name="Int. J. Syst. Evol. Microbiol.">
        <title>The Global Catalogue of Microorganisms (GCM) 10K type strain sequencing project: providing services to taxonomists for standard genome sequencing and annotation.</title>
        <authorList>
            <consortium name="The Broad Institute Genomics Platform"/>
            <consortium name="The Broad Institute Genome Sequencing Center for Infectious Disease"/>
            <person name="Wu L."/>
            <person name="Ma J."/>
        </authorList>
    </citation>
    <scope>NUCLEOTIDE SEQUENCE [LARGE SCALE GENOMIC DNA]</scope>
    <source>
        <strain evidence="5">CGMCC 4.7304</strain>
    </source>
</reference>
<dbReference type="SUPFAM" id="SSF51338">
    <property type="entry name" value="Composite domain of metallo-dependent hydrolases"/>
    <property type="match status" value="1"/>
</dbReference>
<feature type="region of interest" description="Disordered" evidence="2">
    <location>
        <begin position="455"/>
        <end position="478"/>
    </location>
</feature>
<dbReference type="Proteomes" id="UP001596083">
    <property type="component" value="Unassembled WGS sequence"/>
</dbReference>
<protein>
    <submittedName>
        <fullName evidence="4">Amidohydrolase family protein</fullName>
    </submittedName>
</protein>
<dbReference type="Gene3D" id="3.20.20.140">
    <property type="entry name" value="Metal-dependent hydrolases"/>
    <property type="match status" value="1"/>
</dbReference>
<feature type="domain" description="Amidohydrolase-related" evidence="3">
    <location>
        <begin position="58"/>
        <end position="413"/>
    </location>
</feature>